<protein>
    <recommendedName>
        <fullName evidence="4">DUF1800 domain-containing protein</fullName>
    </recommendedName>
</protein>
<feature type="signal peptide" evidence="1">
    <location>
        <begin position="1"/>
        <end position="30"/>
    </location>
</feature>
<dbReference type="Pfam" id="PF08811">
    <property type="entry name" value="DUF1800"/>
    <property type="match status" value="1"/>
</dbReference>
<dbReference type="PANTHER" id="PTHR43737">
    <property type="entry name" value="BLL7424 PROTEIN"/>
    <property type="match status" value="1"/>
</dbReference>
<evidence type="ECO:0000256" key="1">
    <source>
        <dbReference type="SAM" id="SignalP"/>
    </source>
</evidence>
<dbReference type="PANTHER" id="PTHR43737:SF1">
    <property type="entry name" value="DUF1501 DOMAIN-CONTAINING PROTEIN"/>
    <property type="match status" value="1"/>
</dbReference>
<dbReference type="AlphaFoldDB" id="A0A5C6F8Y2"/>
<feature type="chain" id="PRO_5023075570" description="DUF1800 domain-containing protein" evidence="1">
    <location>
        <begin position="31"/>
        <end position="641"/>
    </location>
</feature>
<dbReference type="Proteomes" id="UP000318288">
    <property type="component" value="Unassembled WGS sequence"/>
</dbReference>
<comment type="caution">
    <text evidence="2">The sequence shown here is derived from an EMBL/GenBank/DDBJ whole genome shotgun (WGS) entry which is preliminary data.</text>
</comment>
<keyword evidence="1" id="KW-0732">Signal</keyword>
<evidence type="ECO:0008006" key="4">
    <source>
        <dbReference type="Google" id="ProtNLM"/>
    </source>
</evidence>
<name>A0A5C6F8Y2_9BACT</name>
<dbReference type="EMBL" id="SJPW01000003">
    <property type="protein sequence ID" value="TWU57040.1"/>
    <property type="molecule type" value="Genomic_DNA"/>
</dbReference>
<keyword evidence="3" id="KW-1185">Reference proteome</keyword>
<organism evidence="2 3">
    <name type="scientific">Rubripirellula tenax</name>
    <dbReference type="NCBI Taxonomy" id="2528015"/>
    <lineage>
        <taxon>Bacteria</taxon>
        <taxon>Pseudomonadati</taxon>
        <taxon>Planctomycetota</taxon>
        <taxon>Planctomycetia</taxon>
        <taxon>Pirellulales</taxon>
        <taxon>Pirellulaceae</taxon>
        <taxon>Rubripirellula</taxon>
    </lineage>
</organism>
<dbReference type="InterPro" id="IPR014917">
    <property type="entry name" value="DUF1800"/>
</dbReference>
<dbReference type="RefSeq" id="WP_186775545.1">
    <property type="nucleotide sequence ID" value="NZ_SJPW01000003.1"/>
</dbReference>
<accession>A0A5C6F8Y2</accession>
<sequence precursor="true">MSQLRLSVRFCTAAFIFVLAVAIFSPASQAGTFVAANASEARLIEAKIKAAHFLSKATFGPTESGIDQLASRIRQVGYRRACEEWIDDQFDMVDNPSSGNFVRSHVETVSQMLSQDGLTNTQTNAYVPRYRNQAWWDIALRSDDQLRQRFAWALSQIFVTAGDSFTNTTADFSGDGTWLGTVRYYDEVLVDNAFGNYRDLLSTMTYSPIMGNYLSHIGNRKANVAGQRFPDENYAREIMQLFSIGLYKLHVDGRPVLTSQGELIPTYDNEDIKSLARLFTGFKNNNTNTNFYGMWNHNQPMLIFPPEHDNNRNYSETPGAPEAKTFLGSTLTTQMPSTLSNTAANVILVKQEVDEGLDVIFNHPNVGPFISRLLIQRMVKSNPTRSYIRRVATTFNDNGSGVKGDFRAVLKAILLDPELSRGQRISRKRLPDRVEVTERGTEFTRLREPLLRVTAMIRALNPTSDSPVGSMMIRYSNSDFGQEPYLSPSVFNFYLPDFQPPGDITDFQPSRLIPSSGLYAPEFQIMDAVVANRATNKFISWLRAGNISNTLYNGNGYTFTNKITFDLADEMAMVATPAGMRDLLQDLDLRLCNGTLNEDSKSIIIGALQTYANASTASDAEVRLEETLIAVLTSPNCMIEE</sequence>
<reference evidence="2 3" key="1">
    <citation type="submission" date="2019-02" db="EMBL/GenBank/DDBJ databases">
        <title>Deep-cultivation of Planctomycetes and their phenomic and genomic characterization uncovers novel biology.</title>
        <authorList>
            <person name="Wiegand S."/>
            <person name="Jogler M."/>
            <person name="Boedeker C."/>
            <person name="Pinto D."/>
            <person name="Vollmers J."/>
            <person name="Rivas-Marin E."/>
            <person name="Kohn T."/>
            <person name="Peeters S.H."/>
            <person name="Heuer A."/>
            <person name="Rast P."/>
            <person name="Oberbeckmann S."/>
            <person name="Bunk B."/>
            <person name="Jeske O."/>
            <person name="Meyerdierks A."/>
            <person name="Storesund J.E."/>
            <person name="Kallscheuer N."/>
            <person name="Luecker S."/>
            <person name="Lage O.M."/>
            <person name="Pohl T."/>
            <person name="Merkel B.J."/>
            <person name="Hornburger P."/>
            <person name="Mueller R.-W."/>
            <person name="Bruemmer F."/>
            <person name="Labrenz M."/>
            <person name="Spormann A.M."/>
            <person name="Op Den Camp H."/>
            <person name="Overmann J."/>
            <person name="Amann R."/>
            <person name="Jetten M.S.M."/>
            <person name="Mascher T."/>
            <person name="Medema M.H."/>
            <person name="Devos D.P."/>
            <person name="Kaster A.-K."/>
            <person name="Ovreas L."/>
            <person name="Rohde M."/>
            <person name="Galperin M.Y."/>
            <person name="Jogler C."/>
        </authorList>
    </citation>
    <scope>NUCLEOTIDE SEQUENCE [LARGE SCALE GENOMIC DNA]</scope>
    <source>
        <strain evidence="2 3">Poly51</strain>
    </source>
</reference>
<evidence type="ECO:0000313" key="2">
    <source>
        <dbReference type="EMBL" id="TWU57040.1"/>
    </source>
</evidence>
<evidence type="ECO:0000313" key="3">
    <source>
        <dbReference type="Proteomes" id="UP000318288"/>
    </source>
</evidence>
<proteinExistence type="predicted"/>
<gene>
    <name evidence="2" type="ORF">Poly51_29610</name>
</gene>